<sequence>MLILIFLLTGCGISRAQPHSEKDSSRPTQVGCSAVPRNSSTPLRALYQPYSSNIPVFQNDSINQLRSDNPGRRSDQLNSDSINRRQFATPPEGTCAPGLLCQNGVCCSNTGVSSFAPPSCGTDVCLFNCDAKAPCRQYVDSDSAICSLSACFSQDGFCGSIEKPCGTGCQEGFGGYGPVPTPSCPKGSNSVNSRRVGYYESWATTRPCDVVEPEDLRLAGLTHINFAFVFFDPSSFHITPMDANSASLFARFTALKRKQPGLQTWISVGGWSFNDATNTPNTQNGFSDMVASAANRRAFIISLRNFMQTYGFDGVDIDWEYPVVDDRGGRATDFDNFPVFLAELRASFGSGLGISVTLPSTYGYLHHFKLLEMEPSLDWFNLISYDIHGVWDLADKFTGPYIRPHSNLTEIEDSLSLLWRAGVDPSKVVLGLGWYGRSFTLEDPDCHVPNGVCRFSSGGNEGECSRSSGTLTNAEIKRILETGTAVESYDADAAVRWMRWDTDQWASYDDGVTMQQKIAKANSLCLGGIMIWALDQDNAAGESMNDLLEIGKANGVSELAAESYKEQLASATLQQAIASSCYWSLCGESCAAGYFSVTEARGQVGGIRKNLICTGSELQMLCCASGTAMGTCAWEGFRGVGFPCSPTCSDPTATIIARNSNSYGVNDGDQAIDLTCTGGYQVYCCTDFIPSPIINPGSFVLYGQRDQDINSPGSRNDNQEHGLAVRKRGGAPPLPASLGALCPEEVGPLVGPAPLAFGLTEGLMCAATAISLAAFGFEITSVPVNWHFTGSPRRLNTDTPITIGGRTSDDQWPAVGFGTTTSCDCGVAWKCRNALVWDGVCGN</sequence>
<feature type="region of interest" description="Disordered" evidence="13">
    <location>
        <begin position="15"/>
        <end position="36"/>
    </location>
</feature>
<dbReference type="GO" id="GO:0008843">
    <property type="term" value="F:endochitinase activity"/>
    <property type="evidence" value="ECO:0007669"/>
    <property type="project" value="UniProtKB-EC"/>
</dbReference>
<evidence type="ECO:0000256" key="1">
    <source>
        <dbReference type="ARBA" id="ARBA00000822"/>
    </source>
</evidence>
<keyword evidence="14" id="KW-0732">Signal</keyword>
<dbReference type="GO" id="GO:0005576">
    <property type="term" value="C:extracellular region"/>
    <property type="evidence" value="ECO:0007669"/>
    <property type="project" value="UniProtKB-SubCell"/>
</dbReference>
<protein>
    <recommendedName>
        <fullName evidence="4">chitinase</fullName>
        <ecNumber evidence="4">3.2.1.14</ecNumber>
    </recommendedName>
</protein>
<evidence type="ECO:0000256" key="11">
    <source>
        <dbReference type="ARBA" id="ARBA00023326"/>
    </source>
</evidence>
<feature type="region of interest" description="Disordered" evidence="13">
    <location>
        <begin position="62"/>
        <end position="81"/>
    </location>
</feature>
<comment type="subcellular location">
    <subcellularLocation>
        <location evidence="2">Secreted</location>
    </subcellularLocation>
</comment>
<evidence type="ECO:0000256" key="10">
    <source>
        <dbReference type="ARBA" id="ARBA00023295"/>
    </source>
</evidence>
<comment type="similarity">
    <text evidence="3">Belongs to the glycosyl hydrolase 18 family. Chitinase class V subfamily.</text>
</comment>
<evidence type="ECO:0000313" key="17">
    <source>
        <dbReference type="Proteomes" id="UP000054516"/>
    </source>
</evidence>
<dbReference type="InterPro" id="IPR036861">
    <property type="entry name" value="Endochitinase-like_sf"/>
</dbReference>
<evidence type="ECO:0000256" key="7">
    <source>
        <dbReference type="ARBA" id="ARBA00022801"/>
    </source>
</evidence>
<dbReference type="OrthoDB" id="73875at2759"/>
<feature type="compositionally biased region" description="Polar residues" evidence="13">
    <location>
        <begin position="26"/>
        <end position="36"/>
    </location>
</feature>
<keyword evidence="17" id="KW-1185">Reference proteome</keyword>
<dbReference type="Gene3D" id="3.10.50.10">
    <property type="match status" value="1"/>
</dbReference>
<dbReference type="InterPro" id="IPR017853">
    <property type="entry name" value="GH"/>
</dbReference>
<feature type="signal peptide" evidence="14">
    <location>
        <begin position="1"/>
        <end position="16"/>
    </location>
</feature>
<keyword evidence="9" id="KW-0119">Carbohydrate metabolism</keyword>
<proteinExistence type="inferred from homology"/>
<keyword evidence="6" id="KW-0147">Chitin-binding</keyword>
<dbReference type="STRING" id="77044.A0A1W2TVG0"/>
<dbReference type="PROSITE" id="PS01095">
    <property type="entry name" value="GH18_1"/>
    <property type="match status" value="1"/>
</dbReference>
<dbReference type="SUPFAM" id="SSF57016">
    <property type="entry name" value="Plant lectins/antimicrobial peptides"/>
    <property type="match status" value="1"/>
</dbReference>
<dbReference type="AlphaFoldDB" id="A0A1W2TVG0"/>
<evidence type="ECO:0000256" key="12">
    <source>
        <dbReference type="RuleBase" id="RU000489"/>
    </source>
</evidence>
<dbReference type="Gene3D" id="3.20.20.80">
    <property type="entry name" value="Glycosidases"/>
    <property type="match status" value="1"/>
</dbReference>
<dbReference type="InterPro" id="IPR001579">
    <property type="entry name" value="Glyco_hydro_18_chit_AS"/>
</dbReference>
<dbReference type="EMBL" id="DF977537">
    <property type="protein sequence ID" value="GAP92627.1"/>
    <property type="molecule type" value="Genomic_DNA"/>
</dbReference>
<feature type="domain" description="GH18" evidence="15">
    <location>
        <begin position="193"/>
        <end position="551"/>
    </location>
</feature>
<dbReference type="GO" id="GO:0008061">
    <property type="term" value="F:chitin binding"/>
    <property type="evidence" value="ECO:0007669"/>
    <property type="project" value="UniProtKB-KW"/>
</dbReference>
<feature type="chain" id="PRO_5010707023" description="chitinase" evidence="14">
    <location>
        <begin position="17"/>
        <end position="843"/>
    </location>
</feature>
<keyword evidence="10 12" id="KW-0326">Glycosidase</keyword>
<gene>
    <name evidence="16" type="ORF">SAMD00023353_9200430</name>
</gene>
<dbReference type="SMART" id="SM00636">
    <property type="entry name" value="Glyco_18"/>
    <property type="match status" value="1"/>
</dbReference>
<dbReference type="EC" id="3.2.1.14" evidence="4"/>
<keyword evidence="5" id="KW-0964">Secreted</keyword>
<keyword evidence="11" id="KW-0624">Polysaccharide degradation</keyword>
<evidence type="ECO:0000256" key="3">
    <source>
        <dbReference type="ARBA" id="ARBA00008682"/>
    </source>
</evidence>
<dbReference type="OMA" id="CASGTAM"/>
<comment type="catalytic activity">
    <reaction evidence="1">
        <text>Random endo-hydrolysis of N-acetyl-beta-D-glucosaminide (1-&gt;4)-beta-linkages in chitin and chitodextrins.</text>
        <dbReference type="EC" id="3.2.1.14"/>
    </reaction>
</comment>
<dbReference type="PANTHER" id="PTHR11177:SF333">
    <property type="entry name" value="CHITINASE"/>
    <property type="match status" value="1"/>
</dbReference>
<evidence type="ECO:0000256" key="14">
    <source>
        <dbReference type="SAM" id="SignalP"/>
    </source>
</evidence>
<evidence type="ECO:0000256" key="5">
    <source>
        <dbReference type="ARBA" id="ARBA00022525"/>
    </source>
</evidence>
<reference evidence="16" key="1">
    <citation type="submission" date="2016-03" db="EMBL/GenBank/DDBJ databases">
        <title>Draft genome sequence of Rosellinia necatrix.</title>
        <authorList>
            <person name="Kanematsu S."/>
        </authorList>
    </citation>
    <scope>NUCLEOTIDE SEQUENCE [LARGE SCALE GENOMIC DNA]</scope>
    <source>
        <strain evidence="16">W97</strain>
    </source>
</reference>
<keyword evidence="8" id="KW-0146">Chitin degradation</keyword>
<dbReference type="Pfam" id="PF00704">
    <property type="entry name" value="Glyco_hydro_18"/>
    <property type="match status" value="1"/>
</dbReference>
<dbReference type="SUPFAM" id="SSF54556">
    <property type="entry name" value="Chitinase insertion domain"/>
    <property type="match status" value="1"/>
</dbReference>
<evidence type="ECO:0000256" key="6">
    <source>
        <dbReference type="ARBA" id="ARBA00022669"/>
    </source>
</evidence>
<keyword evidence="7 12" id="KW-0378">Hydrolase</keyword>
<accession>A0A1W2TVG0</accession>
<evidence type="ECO:0000313" key="16">
    <source>
        <dbReference type="EMBL" id="GAP92627.1"/>
    </source>
</evidence>
<evidence type="ECO:0000256" key="8">
    <source>
        <dbReference type="ARBA" id="ARBA00023024"/>
    </source>
</evidence>
<evidence type="ECO:0000256" key="2">
    <source>
        <dbReference type="ARBA" id="ARBA00004613"/>
    </source>
</evidence>
<dbReference type="InterPro" id="IPR011583">
    <property type="entry name" value="Chitinase_II/V-like_cat"/>
</dbReference>
<dbReference type="SUPFAM" id="SSF51445">
    <property type="entry name" value="(Trans)glycosidases"/>
    <property type="match status" value="1"/>
</dbReference>
<dbReference type="Proteomes" id="UP000054516">
    <property type="component" value="Unassembled WGS sequence"/>
</dbReference>
<dbReference type="InterPro" id="IPR050314">
    <property type="entry name" value="Glycosyl_Hydrlase_18"/>
</dbReference>
<organism evidence="16">
    <name type="scientific">Rosellinia necatrix</name>
    <name type="common">White root-rot fungus</name>
    <dbReference type="NCBI Taxonomy" id="77044"/>
    <lineage>
        <taxon>Eukaryota</taxon>
        <taxon>Fungi</taxon>
        <taxon>Dikarya</taxon>
        <taxon>Ascomycota</taxon>
        <taxon>Pezizomycotina</taxon>
        <taxon>Sordariomycetes</taxon>
        <taxon>Xylariomycetidae</taxon>
        <taxon>Xylariales</taxon>
        <taxon>Xylariaceae</taxon>
        <taxon>Rosellinia</taxon>
    </lineage>
</organism>
<evidence type="ECO:0000256" key="13">
    <source>
        <dbReference type="SAM" id="MobiDB-lite"/>
    </source>
</evidence>
<name>A0A1W2TVG0_ROSNE</name>
<evidence type="ECO:0000259" key="15">
    <source>
        <dbReference type="PROSITE" id="PS51910"/>
    </source>
</evidence>
<dbReference type="PANTHER" id="PTHR11177">
    <property type="entry name" value="CHITINASE"/>
    <property type="match status" value="1"/>
</dbReference>
<dbReference type="InterPro" id="IPR029070">
    <property type="entry name" value="Chitinase_insertion_sf"/>
</dbReference>
<evidence type="ECO:0000256" key="9">
    <source>
        <dbReference type="ARBA" id="ARBA00023277"/>
    </source>
</evidence>
<dbReference type="PROSITE" id="PS51910">
    <property type="entry name" value="GH18_2"/>
    <property type="match status" value="1"/>
</dbReference>
<dbReference type="GO" id="GO:0000272">
    <property type="term" value="P:polysaccharide catabolic process"/>
    <property type="evidence" value="ECO:0007669"/>
    <property type="project" value="UniProtKB-KW"/>
</dbReference>
<dbReference type="InterPro" id="IPR001223">
    <property type="entry name" value="Glyco_hydro18_cat"/>
</dbReference>
<dbReference type="GO" id="GO:0006032">
    <property type="term" value="P:chitin catabolic process"/>
    <property type="evidence" value="ECO:0007669"/>
    <property type="project" value="UniProtKB-KW"/>
</dbReference>
<evidence type="ECO:0000256" key="4">
    <source>
        <dbReference type="ARBA" id="ARBA00012729"/>
    </source>
</evidence>